<protein>
    <recommendedName>
        <fullName evidence="3">Nudix hydrolase domain-containing protein</fullName>
    </recommendedName>
</protein>
<dbReference type="CDD" id="cd04692">
    <property type="entry name" value="NUDIX_Hydrolase"/>
    <property type="match status" value="1"/>
</dbReference>
<dbReference type="SUPFAM" id="SSF55811">
    <property type="entry name" value="Nudix"/>
    <property type="match status" value="1"/>
</dbReference>
<proteinExistence type="predicted"/>
<dbReference type="Gene3D" id="3.30.540.30">
    <property type="match status" value="1"/>
</dbReference>
<sequence length="769" mass="86747">MADASAVVVEEHLDVLTKTGEKTGVSKPRGAVHRDGDYHRAVHVWIFAESTQQLLLQKRADCKDSWPGQWDISSAGHISAGDSSLVSARRELQEELGISLPRDAFELMFVFLQECVINDGTFINNEFNDVYLVTTIDPIPLEAFTLQESEVSAVKYMSYEEYRSLLAKEDPDYVPYDVNGPYDQLFQIIRQRYVNINMSNLHHFIFFILLLKLTDLSDADKEALSLIIKAAKVMDDIFYLQVWESNPALRDWLNVNADASEVEKSKWKYYMINKGPWSCLDENQAFLTTKDSAVRLIPEATKTVSGWKGLEYKAAFPTLKPPGANFYPPDMDKMEFELWKNKLSQQDDATSFFTVIKRHSEGFSSSDHTISKTSHLADTGDLFTVPYSTEYKYFLTKAAELLHKAGDLASSPSLKRLLHSKADAFLSNDYYDSDIAWMELDSKLDVTIGPYETYEDSIFGYKATFEAFVGIRDDKATAQLKMFGENLQVLEQNLPMDNAYKSQDIHVAPIRVIRLLYNAGDVKGPQTVAFNLPNDERIVKDRGTSMVMLKNVSEAKFKHILRPIADACISAGQNKLVDFDSFFTHTICHECCHGIGPHTITLPDGKKSTVRKELQELHSALEEAKADIVGLWALKFLIRQGLLPRSLEESMYVSFLAGCFRSVRFGLEEAHGKGEAVQFNWMFEKGAFVLHPNETFSVDFTKVDDAVESLSREILTIQAKGDKGAASLLLQKYCKLTPPLKLALQKLENIQVPVDIAPTFPLAAEILQQ</sequence>
<dbReference type="Pfam" id="PF00293">
    <property type="entry name" value="NUDIX"/>
    <property type="match status" value="1"/>
</dbReference>
<dbReference type="Pfam" id="PF03571">
    <property type="entry name" value="Peptidase_M49"/>
    <property type="match status" value="1"/>
</dbReference>
<dbReference type="InterPro" id="IPR039461">
    <property type="entry name" value="Peptidase_M49"/>
</dbReference>
<reference evidence="4" key="1">
    <citation type="submission" date="2022-08" db="EMBL/GenBank/DDBJ databases">
        <authorList>
            <person name="Gutierrez-Valencia J."/>
        </authorList>
    </citation>
    <scope>NUCLEOTIDE SEQUENCE</scope>
</reference>
<evidence type="ECO:0000313" key="4">
    <source>
        <dbReference type="EMBL" id="CAI0420989.1"/>
    </source>
</evidence>
<accession>A0AAV0KJK3</accession>
<dbReference type="Proteomes" id="UP001154282">
    <property type="component" value="Unassembled WGS sequence"/>
</dbReference>
<evidence type="ECO:0000256" key="2">
    <source>
        <dbReference type="ARBA" id="ARBA00022801"/>
    </source>
</evidence>
<keyword evidence="5" id="KW-1185">Reference proteome</keyword>
<name>A0AAV0KJK3_9ROSI</name>
<dbReference type="Gene3D" id="3.90.79.10">
    <property type="entry name" value="Nucleoside Triphosphate Pyrophosphohydrolase"/>
    <property type="match status" value="1"/>
</dbReference>
<dbReference type="PANTHER" id="PTHR23422:SF9">
    <property type="entry name" value="ZN-DEPENDENT HYDROLASE"/>
    <property type="match status" value="1"/>
</dbReference>
<organism evidence="4 5">
    <name type="scientific">Linum tenue</name>
    <dbReference type="NCBI Taxonomy" id="586396"/>
    <lineage>
        <taxon>Eukaryota</taxon>
        <taxon>Viridiplantae</taxon>
        <taxon>Streptophyta</taxon>
        <taxon>Embryophyta</taxon>
        <taxon>Tracheophyta</taxon>
        <taxon>Spermatophyta</taxon>
        <taxon>Magnoliopsida</taxon>
        <taxon>eudicotyledons</taxon>
        <taxon>Gunneridae</taxon>
        <taxon>Pentapetalae</taxon>
        <taxon>rosids</taxon>
        <taxon>fabids</taxon>
        <taxon>Malpighiales</taxon>
        <taxon>Linaceae</taxon>
        <taxon>Linum</taxon>
    </lineage>
</organism>
<evidence type="ECO:0000259" key="3">
    <source>
        <dbReference type="PROSITE" id="PS51462"/>
    </source>
</evidence>
<gene>
    <name evidence="4" type="ORF">LITE_LOCUS18581</name>
</gene>
<dbReference type="InterPro" id="IPR000086">
    <property type="entry name" value="NUDIX_hydrolase_dom"/>
</dbReference>
<keyword evidence="2" id="KW-0378">Hydrolase</keyword>
<dbReference type="EMBL" id="CAMGYJ010000005">
    <property type="protein sequence ID" value="CAI0420989.1"/>
    <property type="molecule type" value="Genomic_DNA"/>
</dbReference>
<keyword evidence="1" id="KW-0479">Metal-binding</keyword>
<dbReference type="GO" id="GO:0046872">
    <property type="term" value="F:metal ion binding"/>
    <property type="evidence" value="ECO:0007669"/>
    <property type="project" value="UniProtKB-KW"/>
</dbReference>
<dbReference type="PANTHER" id="PTHR23422">
    <property type="entry name" value="DIPEPTIDYL PEPTIDASE III-RELATED"/>
    <property type="match status" value="1"/>
</dbReference>
<evidence type="ECO:0000256" key="1">
    <source>
        <dbReference type="ARBA" id="ARBA00022723"/>
    </source>
</evidence>
<comment type="caution">
    <text evidence="4">The sequence shown here is derived from an EMBL/GenBank/DDBJ whole genome shotgun (WGS) entry which is preliminary data.</text>
</comment>
<evidence type="ECO:0000313" key="5">
    <source>
        <dbReference type="Proteomes" id="UP001154282"/>
    </source>
</evidence>
<dbReference type="FunFam" id="3.90.79.10:FF:000056">
    <property type="entry name" value="Nudix hydrolase 3"/>
    <property type="match status" value="1"/>
</dbReference>
<dbReference type="PROSITE" id="PS51462">
    <property type="entry name" value="NUDIX"/>
    <property type="match status" value="1"/>
</dbReference>
<feature type="domain" description="Nudix hydrolase" evidence="3">
    <location>
        <begin position="37"/>
        <end position="179"/>
    </location>
</feature>
<dbReference type="GO" id="GO:0005737">
    <property type="term" value="C:cytoplasm"/>
    <property type="evidence" value="ECO:0007669"/>
    <property type="project" value="TreeGrafter"/>
</dbReference>
<dbReference type="AlphaFoldDB" id="A0AAV0KJK3"/>
<dbReference type="GO" id="GO:0008239">
    <property type="term" value="F:dipeptidyl-peptidase activity"/>
    <property type="evidence" value="ECO:0007669"/>
    <property type="project" value="TreeGrafter"/>
</dbReference>
<dbReference type="InterPro" id="IPR015797">
    <property type="entry name" value="NUDIX_hydrolase-like_dom_sf"/>
</dbReference>